<sequence length="207" mass="23055">MADPEVYGLDYDSAFLNSLGQATDAMSSCHIPAIHTLTAAQFKDLHSQHILSHPPDSVLFPFLHGIEGNNEAQNLFFATQGQHVQPVACDRNAFDGQRTHKATRTKAPKYRGMMWVICEDDLENPEKELRVLVHRPSNLSSYASSDHYDNDDSDSYFDDDDELDDDDDSSADSFGEPISPVSNPSYNKDSAGRPMHLDIQYSDVGDD</sequence>
<dbReference type="OrthoDB" id="273181at2759"/>
<evidence type="ECO:0000313" key="2">
    <source>
        <dbReference type="EMBL" id="KAF9058940.1"/>
    </source>
</evidence>
<name>A0A9P5PAX5_9AGAR</name>
<comment type="caution">
    <text evidence="2">The sequence shown here is derived from an EMBL/GenBank/DDBJ whole genome shotgun (WGS) entry which is preliminary data.</text>
</comment>
<dbReference type="Proteomes" id="UP000772434">
    <property type="component" value="Unassembled WGS sequence"/>
</dbReference>
<feature type="non-terminal residue" evidence="2">
    <location>
        <position position="207"/>
    </location>
</feature>
<evidence type="ECO:0000256" key="1">
    <source>
        <dbReference type="SAM" id="MobiDB-lite"/>
    </source>
</evidence>
<feature type="compositionally biased region" description="Acidic residues" evidence="1">
    <location>
        <begin position="149"/>
        <end position="170"/>
    </location>
</feature>
<dbReference type="EMBL" id="JADNRY010000335">
    <property type="protein sequence ID" value="KAF9058940.1"/>
    <property type="molecule type" value="Genomic_DNA"/>
</dbReference>
<dbReference type="AlphaFoldDB" id="A0A9P5PAX5"/>
<accession>A0A9P5PAX5</accession>
<feature type="region of interest" description="Disordered" evidence="1">
    <location>
        <begin position="140"/>
        <end position="207"/>
    </location>
</feature>
<proteinExistence type="predicted"/>
<reference evidence="2" key="1">
    <citation type="submission" date="2020-11" db="EMBL/GenBank/DDBJ databases">
        <authorList>
            <consortium name="DOE Joint Genome Institute"/>
            <person name="Ahrendt S."/>
            <person name="Riley R."/>
            <person name="Andreopoulos W."/>
            <person name="Labutti K."/>
            <person name="Pangilinan J."/>
            <person name="Ruiz-Duenas F.J."/>
            <person name="Barrasa J.M."/>
            <person name="Sanchez-Garcia M."/>
            <person name="Camarero S."/>
            <person name="Miyauchi S."/>
            <person name="Serrano A."/>
            <person name="Linde D."/>
            <person name="Babiker R."/>
            <person name="Drula E."/>
            <person name="Ayuso-Fernandez I."/>
            <person name="Pacheco R."/>
            <person name="Padilla G."/>
            <person name="Ferreira P."/>
            <person name="Barriuso J."/>
            <person name="Kellner H."/>
            <person name="Castanera R."/>
            <person name="Alfaro M."/>
            <person name="Ramirez L."/>
            <person name="Pisabarro A.G."/>
            <person name="Kuo A."/>
            <person name="Tritt A."/>
            <person name="Lipzen A."/>
            <person name="He G."/>
            <person name="Yan M."/>
            <person name="Ng V."/>
            <person name="Cullen D."/>
            <person name="Martin F."/>
            <person name="Rosso M.-N."/>
            <person name="Henrissat B."/>
            <person name="Hibbett D."/>
            <person name="Martinez A.T."/>
            <person name="Grigoriev I.V."/>
        </authorList>
    </citation>
    <scope>NUCLEOTIDE SEQUENCE</scope>
    <source>
        <strain evidence="2">AH 40177</strain>
    </source>
</reference>
<keyword evidence="3" id="KW-1185">Reference proteome</keyword>
<protein>
    <submittedName>
        <fullName evidence="2">Uncharacterized protein</fullName>
    </submittedName>
</protein>
<evidence type="ECO:0000313" key="3">
    <source>
        <dbReference type="Proteomes" id="UP000772434"/>
    </source>
</evidence>
<gene>
    <name evidence="2" type="ORF">BDP27DRAFT_1431996</name>
</gene>
<organism evidence="2 3">
    <name type="scientific">Rhodocollybia butyracea</name>
    <dbReference type="NCBI Taxonomy" id="206335"/>
    <lineage>
        <taxon>Eukaryota</taxon>
        <taxon>Fungi</taxon>
        <taxon>Dikarya</taxon>
        <taxon>Basidiomycota</taxon>
        <taxon>Agaricomycotina</taxon>
        <taxon>Agaricomycetes</taxon>
        <taxon>Agaricomycetidae</taxon>
        <taxon>Agaricales</taxon>
        <taxon>Marasmiineae</taxon>
        <taxon>Omphalotaceae</taxon>
        <taxon>Rhodocollybia</taxon>
    </lineage>
</organism>